<dbReference type="AlphaFoldDB" id="A0A370DYZ5"/>
<evidence type="ECO:0000256" key="1">
    <source>
        <dbReference type="ARBA" id="ARBA00010333"/>
    </source>
</evidence>
<dbReference type="Pfam" id="PF00497">
    <property type="entry name" value="SBP_bac_3"/>
    <property type="match status" value="1"/>
</dbReference>
<proteinExistence type="inferred from homology"/>
<dbReference type="InterPro" id="IPR001638">
    <property type="entry name" value="Solute-binding_3/MltF_N"/>
</dbReference>
<dbReference type="CDD" id="cd01007">
    <property type="entry name" value="PBP2_BvgS_HisK_like"/>
    <property type="match status" value="1"/>
</dbReference>
<dbReference type="EMBL" id="QFXD01000105">
    <property type="protein sequence ID" value="RDH91655.1"/>
    <property type="molecule type" value="Genomic_DNA"/>
</dbReference>
<dbReference type="PANTHER" id="PTHR35936:SF19">
    <property type="entry name" value="AMINO-ACID-BINDING PROTEIN YXEM-RELATED"/>
    <property type="match status" value="1"/>
</dbReference>
<organism evidence="4 5">
    <name type="scientific">endosymbiont of Lamellibrachia luymesi</name>
    <dbReference type="NCBI Taxonomy" id="2200907"/>
    <lineage>
        <taxon>Bacteria</taxon>
        <taxon>Pseudomonadati</taxon>
        <taxon>Pseudomonadota</taxon>
        <taxon>Gammaproteobacteria</taxon>
        <taxon>sulfur-oxidizing symbionts</taxon>
    </lineage>
</organism>
<name>A0A370DYZ5_9GAMM</name>
<sequence length="195" mass="21002">MNSSGSCRSGWGGVKAEAKAPARQLNLTLTQQEKQWLDEHPKIRLGIDPAWPPIEMMDAKGQHQGITADYMKIIGESLGLDISVSPGLNWSQVLEGAKRHEIDLLPALVETEARREYLNFTESYLDFPFVIFVRERAPFIGGAGRLGGKTSGSGTGLCNPGVSRAGLYPATTGIRGKYPGGFGKPLSGAGRCLCR</sequence>
<feature type="domain" description="Solute-binding protein family 3/N-terminal" evidence="3">
    <location>
        <begin position="43"/>
        <end position="139"/>
    </location>
</feature>
<protein>
    <recommendedName>
        <fullName evidence="3">Solute-binding protein family 3/N-terminal domain-containing protein</fullName>
    </recommendedName>
</protein>
<dbReference type="PANTHER" id="PTHR35936">
    <property type="entry name" value="MEMBRANE-BOUND LYTIC MUREIN TRANSGLYCOSYLASE F"/>
    <property type="match status" value="1"/>
</dbReference>
<gene>
    <name evidence="4" type="ORF">DIZ79_05580</name>
</gene>
<accession>A0A370DYZ5</accession>
<evidence type="ECO:0000313" key="5">
    <source>
        <dbReference type="Proteomes" id="UP000255508"/>
    </source>
</evidence>
<evidence type="ECO:0000256" key="2">
    <source>
        <dbReference type="ARBA" id="ARBA00022729"/>
    </source>
</evidence>
<dbReference type="SUPFAM" id="SSF53850">
    <property type="entry name" value="Periplasmic binding protein-like II"/>
    <property type="match status" value="1"/>
</dbReference>
<comment type="similarity">
    <text evidence="1">Belongs to the bacterial solute-binding protein 3 family.</text>
</comment>
<keyword evidence="2" id="KW-0732">Signal</keyword>
<reference evidence="4 5" key="1">
    <citation type="journal article" date="2018" name="ISME J.">
        <title>Endosymbiont genomes yield clues of tubeworm success.</title>
        <authorList>
            <person name="Li Y."/>
            <person name="Liles M.R."/>
            <person name="Halanych K.M."/>
        </authorList>
    </citation>
    <scope>NUCLEOTIDE SEQUENCE [LARGE SCALE GENOMIC DNA]</scope>
    <source>
        <strain evidence="4">A1422</strain>
    </source>
</reference>
<dbReference type="Gene3D" id="3.40.190.10">
    <property type="entry name" value="Periplasmic binding protein-like II"/>
    <property type="match status" value="2"/>
</dbReference>
<comment type="caution">
    <text evidence="4">The sequence shown here is derived from an EMBL/GenBank/DDBJ whole genome shotgun (WGS) entry which is preliminary data.</text>
</comment>
<evidence type="ECO:0000313" key="4">
    <source>
        <dbReference type="EMBL" id="RDH91655.1"/>
    </source>
</evidence>
<dbReference type="Proteomes" id="UP000255508">
    <property type="component" value="Unassembled WGS sequence"/>
</dbReference>
<evidence type="ECO:0000259" key="3">
    <source>
        <dbReference type="Pfam" id="PF00497"/>
    </source>
</evidence>